<feature type="binding site" evidence="2">
    <location>
        <position position="82"/>
    </location>
    <ligand>
        <name>7-chloro-L-tryptophan</name>
        <dbReference type="ChEBI" id="CHEBI:58713"/>
    </ligand>
</feature>
<dbReference type="EMBL" id="VCBC01000005">
    <property type="protein sequence ID" value="TLU66385.1"/>
    <property type="molecule type" value="Genomic_DNA"/>
</dbReference>
<dbReference type="RefSeq" id="WP_138319260.1">
    <property type="nucleotide sequence ID" value="NZ_VCBC01000005.1"/>
</dbReference>
<keyword evidence="4" id="KW-1185">Reference proteome</keyword>
<dbReference type="PANTHER" id="PTHR43747">
    <property type="entry name" value="FAD-BINDING PROTEIN"/>
    <property type="match status" value="1"/>
</dbReference>
<protein>
    <submittedName>
        <fullName evidence="3">Tryptophan 7-halogenase</fullName>
    </submittedName>
</protein>
<dbReference type="Proteomes" id="UP000307790">
    <property type="component" value="Unassembled WGS sequence"/>
</dbReference>
<feature type="active site" evidence="1">
    <location>
        <position position="82"/>
    </location>
</feature>
<dbReference type="InterPro" id="IPR036188">
    <property type="entry name" value="FAD/NAD-bd_sf"/>
</dbReference>
<dbReference type="OrthoDB" id="7178350at2"/>
<dbReference type="Pfam" id="PF04820">
    <property type="entry name" value="Trp_halogenase"/>
    <property type="match status" value="1"/>
</dbReference>
<dbReference type="Gene3D" id="3.50.50.60">
    <property type="entry name" value="FAD/NAD(P)-binding domain"/>
    <property type="match status" value="1"/>
</dbReference>
<organism evidence="3 4">
    <name type="scientific">Thalassotalea litorea</name>
    <dbReference type="NCBI Taxonomy" id="2020715"/>
    <lineage>
        <taxon>Bacteria</taxon>
        <taxon>Pseudomonadati</taxon>
        <taxon>Pseudomonadota</taxon>
        <taxon>Gammaproteobacteria</taxon>
        <taxon>Alteromonadales</taxon>
        <taxon>Colwelliaceae</taxon>
        <taxon>Thalassotalea</taxon>
    </lineage>
</organism>
<evidence type="ECO:0000313" key="4">
    <source>
        <dbReference type="Proteomes" id="UP000307790"/>
    </source>
</evidence>
<dbReference type="GO" id="GO:0000166">
    <property type="term" value="F:nucleotide binding"/>
    <property type="evidence" value="ECO:0007669"/>
    <property type="project" value="UniProtKB-KW"/>
</dbReference>
<evidence type="ECO:0000256" key="1">
    <source>
        <dbReference type="PIRSR" id="PIRSR011396-1"/>
    </source>
</evidence>
<feature type="binding site" evidence="2">
    <location>
        <position position="355"/>
    </location>
    <ligand>
        <name>L-tryptophan</name>
        <dbReference type="ChEBI" id="CHEBI:57912"/>
    </ligand>
</feature>
<dbReference type="PIRSF" id="PIRSF011396">
    <property type="entry name" value="Trp_halogenase"/>
    <property type="match status" value="1"/>
</dbReference>
<feature type="binding site" evidence="2">
    <location>
        <begin position="13"/>
        <end position="16"/>
    </location>
    <ligand>
        <name>FAD</name>
        <dbReference type="ChEBI" id="CHEBI:57692"/>
    </ligand>
</feature>
<reference evidence="3 4" key="1">
    <citation type="submission" date="2019-05" db="EMBL/GenBank/DDBJ databases">
        <title>Genome sequences of Thalassotalea litorea 1K03283.</title>
        <authorList>
            <person name="Zhang D."/>
        </authorList>
    </citation>
    <scope>NUCLEOTIDE SEQUENCE [LARGE SCALE GENOMIC DNA]</scope>
    <source>
        <strain evidence="3 4">MCCC 1K03283</strain>
    </source>
</reference>
<dbReference type="InterPro" id="IPR050816">
    <property type="entry name" value="Flavin-dep_Halogenase_NPB"/>
</dbReference>
<dbReference type="GO" id="GO:0004497">
    <property type="term" value="F:monooxygenase activity"/>
    <property type="evidence" value="ECO:0007669"/>
    <property type="project" value="InterPro"/>
</dbReference>
<dbReference type="InterPro" id="IPR033856">
    <property type="entry name" value="Trp_halogen"/>
</dbReference>
<evidence type="ECO:0000256" key="2">
    <source>
        <dbReference type="PIRSR" id="PIRSR011396-2"/>
    </source>
</evidence>
<dbReference type="PANTHER" id="PTHR43747:SF4">
    <property type="entry name" value="FLAVIN-DEPENDENT TRYPTOPHAN HALOGENASE"/>
    <property type="match status" value="1"/>
</dbReference>
<dbReference type="InterPro" id="IPR006905">
    <property type="entry name" value="Flavin_halogenase"/>
</dbReference>
<keyword evidence="2" id="KW-0285">Flavoprotein</keyword>
<accession>A0A5R9ILG8</accession>
<dbReference type="AlphaFoldDB" id="A0A5R9ILG8"/>
<feature type="binding site" evidence="2">
    <location>
        <position position="346"/>
    </location>
    <ligand>
        <name>L-tryptophan</name>
        <dbReference type="ChEBI" id="CHEBI:57912"/>
    </ligand>
</feature>
<feature type="binding site" evidence="2">
    <location>
        <position position="192"/>
    </location>
    <ligand>
        <name>FAD</name>
        <dbReference type="ChEBI" id="CHEBI:57692"/>
    </ligand>
</feature>
<name>A0A5R9ILG8_9GAMM</name>
<proteinExistence type="predicted"/>
<sequence length="521" mass="58655">MSQPIREIIIVGGGTAGWITAGTIAAKLNRAHHNPPRITLVESPNVPIIGVGEGTWPTMRRSLQAMGVNETEFIRQCNVSFKQGAKFCGWVTGAVDDGYYHPLVLPKDFEQTNLAEHWLSLQAMHNKVPDFANSVCSQGALCEHGLAPKLISTPEYDSVANYAYHLDAGKFSKFLQHHCVEQLNVQHIYADVEVVDSHLNGDIKSLTTKKGQTIEGDFFIDCTGFKSLLIGEHFKIPFKSCQDILFNDKAIAVQVPYPDKNSPIASHTISTAQTSGWIWDIGLANRRGVGHVYASDYISDVQAHQQLLDYLNLTEAQAADLTFRPITFKPGHRQKFWHKNCVAVGLSAGFLEPLEASALLLVEISASFIAQQLPAVKEPMDVIANRFNRLFLYRWQSIIDFLKLHYLLSKRRDSQYWIDNQNPKFIPDSLQQMLSLWRYQSPWHEDFPYAQEVFPAASYQYVLYGMGFHTQANPSGLSLHSQQQALQWMQKNAMETKQLVAQMPSNRTLLNAIAQQQLAKI</sequence>
<gene>
    <name evidence="3" type="ORF">FE810_06760</name>
</gene>
<evidence type="ECO:0000313" key="3">
    <source>
        <dbReference type="EMBL" id="TLU66385.1"/>
    </source>
</evidence>
<comment type="caution">
    <text evidence="3">The sequence shown here is derived from an EMBL/GenBank/DDBJ whole genome shotgun (WGS) entry which is preliminary data.</text>
</comment>
<keyword evidence="2" id="KW-0547">Nucleotide-binding</keyword>
<keyword evidence="2" id="KW-0274">FAD</keyword>
<dbReference type="SUPFAM" id="SSF51905">
    <property type="entry name" value="FAD/NAD(P)-binding domain"/>
    <property type="match status" value="1"/>
</dbReference>